<dbReference type="PANTHER" id="PTHR32438">
    <property type="entry name" value="4-ALPHA-GLUCANOTRANSFERASE DPE1, CHLOROPLASTIC/AMYLOPLASTIC"/>
    <property type="match status" value="1"/>
</dbReference>
<dbReference type="NCBIfam" id="TIGR00217">
    <property type="entry name" value="malQ"/>
    <property type="match status" value="1"/>
</dbReference>
<dbReference type="Pfam" id="PF02446">
    <property type="entry name" value="Glyco_hydro_77"/>
    <property type="match status" value="1"/>
</dbReference>
<dbReference type="AlphaFoldDB" id="A0A6J7M215"/>
<dbReference type="Pfam" id="PF21226">
    <property type="entry name" value="MalQ_N"/>
    <property type="match status" value="1"/>
</dbReference>
<feature type="region of interest" description="Disordered" evidence="9">
    <location>
        <begin position="674"/>
        <end position="695"/>
    </location>
</feature>
<dbReference type="GO" id="GO:0005975">
    <property type="term" value="P:carbohydrate metabolic process"/>
    <property type="evidence" value="ECO:0007669"/>
    <property type="project" value="InterPro"/>
</dbReference>
<keyword evidence="5" id="KW-0808">Transferase</keyword>
<evidence type="ECO:0000256" key="6">
    <source>
        <dbReference type="ARBA" id="ARBA00023277"/>
    </source>
</evidence>
<organism evidence="11">
    <name type="scientific">freshwater metagenome</name>
    <dbReference type="NCBI Taxonomy" id="449393"/>
    <lineage>
        <taxon>unclassified sequences</taxon>
        <taxon>metagenomes</taxon>
        <taxon>ecological metagenomes</taxon>
    </lineage>
</organism>
<evidence type="ECO:0000256" key="1">
    <source>
        <dbReference type="ARBA" id="ARBA00000439"/>
    </source>
</evidence>
<dbReference type="InterPro" id="IPR017853">
    <property type="entry name" value="GH"/>
</dbReference>
<evidence type="ECO:0000256" key="2">
    <source>
        <dbReference type="ARBA" id="ARBA00005684"/>
    </source>
</evidence>
<evidence type="ECO:0000256" key="3">
    <source>
        <dbReference type="ARBA" id="ARBA00012560"/>
    </source>
</evidence>
<dbReference type="Gene3D" id="3.20.20.80">
    <property type="entry name" value="Glycosidases"/>
    <property type="match status" value="1"/>
</dbReference>
<dbReference type="EC" id="2.4.1.25" evidence="3"/>
<dbReference type="InterPro" id="IPR003385">
    <property type="entry name" value="Glyco_hydro_77"/>
</dbReference>
<dbReference type="PANTHER" id="PTHR32438:SF5">
    <property type="entry name" value="4-ALPHA-GLUCANOTRANSFERASE DPE1, CHLOROPLASTIC_AMYLOPLASTIC"/>
    <property type="match status" value="1"/>
</dbReference>
<comment type="similarity">
    <text evidence="2">Belongs to the disproportionating enzyme family.</text>
</comment>
<reference evidence="11" key="1">
    <citation type="submission" date="2020-05" db="EMBL/GenBank/DDBJ databases">
        <authorList>
            <person name="Chiriac C."/>
            <person name="Salcher M."/>
            <person name="Ghai R."/>
            <person name="Kavagutti S V."/>
        </authorList>
    </citation>
    <scope>NUCLEOTIDE SEQUENCE</scope>
</reference>
<keyword evidence="6" id="KW-0119">Carbohydrate metabolism</keyword>
<dbReference type="EMBL" id="CAFBNE010000214">
    <property type="protein sequence ID" value="CAB4972359.1"/>
    <property type="molecule type" value="Genomic_DNA"/>
</dbReference>
<dbReference type="SUPFAM" id="SSF51445">
    <property type="entry name" value="(Trans)glycosidases"/>
    <property type="match status" value="1"/>
</dbReference>
<sequence>MSEFDDGASVGDQPFAEVGESLARLAHAHGVATEYWDQSGRLERVSARTVRAVLEALEVESASEEQIAAGLDRIRLTDWRRTLPATFIGRADEDRRLAVHVPHGTKVVVRVELEDGSRRQLDQMDYWVDPVLVDGILMGEASFSVPGDLSLGWHTVIAQTAESQVSSTLVMTPSRLDPERIIGERQWGFMAQIYATRSRRSWGIGDLRDCADLASWSGRRLGAGFLLINPLHAAAPSAPMAPSPYLPVTRRFANPLYLRVEDIPEFVSLPPADHGRAEELAVALQRLNLTGALLDRDTCWEAKRSVLERVAALPLSPERAAQFRDYCLREGIGLVDFATWCVMSDMFGDDPTAWPAELSHPRSPAVEAFRAANAAAVDFHRWMQWQLETQLGRAQRAAREAGMAIGIMHDLAVGVHPAGSDAWALQDVLARGVSVGAPPDMYNQIGQDWSQPPWRPDALAEAGYLPYRDMLRTVLRNAGGMRIDHVLGLFRLWWVPRGLPASEGTFVRLDHDAMLGILCLEAQRAGAVIVGEDLGTVESWVQEALADRGILGTSILWFEKQDSGAVKPPATWRREVLASVTVHDLPPTAGYLRDEHVRIRAELGLLARPVEVERADADRERREWAGLLVSEGWLDPSADLATDDGLAAMVVALHRALAASPARLLGISLPDAFGDRRAQNQPGTDQEYPNWRVPMTDSSGRPVLLDDFLAAPERVEHLASTVRPPVRRAKPLGL</sequence>
<evidence type="ECO:0000256" key="7">
    <source>
        <dbReference type="ARBA" id="ARBA00031423"/>
    </source>
</evidence>
<evidence type="ECO:0000256" key="9">
    <source>
        <dbReference type="SAM" id="MobiDB-lite"/>
    </source>
</evidence>
<evidence type="ECO:0000256" key="5">
    <source>
        <dbReference type="ARBA" id="ARBA00022679"/>
    </source>
</evidence>
<evidence type="ECO:0000259" key="10">
    <source>
        <dbReference type="Pfam" id="PF21226"/>
    </source>
</evidence>
<name>A0A6J7M215_9ZZZZ</name>
<proteinExistence type="inferred from homology"/>
<protein>
    <recommendedName>
        <fullName evidence="3">4-alpha-glucanotransferase</fullName>
        <ecNumber evidence="3">2.4.1.25</ecNumber>
    </recommendedName>
    <alternativeName>
        <fullName evidence="7">Amylomaltase</fullName>
    </alternativeName>
    <alternativeName>
        <fullName evidence="8">Disproportionating enzyme</fullName>
    </alternativeName>
</protein>
<keyword evidence="4" id="KW-0328">Glycosyltransferase</keyword>
<evidence type="ECO:0000256" key="4">
    <source>
        <dbReference type="ARBA" id="ARBA00022676"/>
    </source>
</evidence>
<gene>
    <name evidence="11" type="ORF">UFOPK3772_03486</name>
</gene>
<dbReference type="GO" id="GO:0004134">
    <property type="term" value="F:4-alpha-glucanotransferase activity"/>
    <property type="evidence" value="ECO:0007669"/>
    <property type="project" value="UniProtKB-EC"/>
</dbReference>
<dbReference type="InterPro" id="IPR048458">
    <property type="entry name" value="MalQ_N"/>
</dbReference>
<feature type="domain" description="MalQ N-terminal beta-sandwich" evidence="10">
    <location>
        <begin position="83"/>
        <end position="173"/>
    </location>
</feature>
<evidence type="ECO:0000313" key="11">
    <source>
        <dbReference type="EMBL" id="CAB4972359.1"/>
    </source>
</evidence>
<evidence type="ECO:0000256" key="8">
    <source>
        <dbReference type="ARBA" id="ARBA00031501"/>
    </source>
</evidence>
<comment type="catalytic activity">
    <reaction evidence="1">
        <text>Transfers a segment of a (1-&gt;4)-alpha-D-glucan to a new position in an acceptor, which may be glucose or a (1-&gt;4)-alpha-D-glucan.</text>
        <dbReference type="EC" id="2.4.1.25"/>
    </reaction>
</comment>
<accession>A0A6J7M215</accession>